<protein>
    <submittedName>
        <fullName evidence="1">Uncharacterized protein</fullName>
    </submittedName>
</protein>
<evidence type="ECO:0000313" key="1">
    <source>
        <dbReference type="EMBL" id="BFG70907.1"/>
    </source>
</evidence>
<reference evidence="1" key="1">
    <citation type="submission" date="2024-02" db="EMBL/GenBank/DDBJ databases">
        <title>Sediminibacterium planktonica sp. nov. and Sediminibacterium longus sp. nov., isolated from surface lake and river water.</title>
        <authorList>
            <person name="Watanabe K."/>
            <person name="Takemine S."/>
            <person name="Ishii Y."/>
            <person name="Ogata Y."/>
            <person name="Shindo C."/>
            <person name="Suda W."/>
        </authorList>
    </citation>
    <scope>NUCLEOTIDE SEQUENCE</scope>
    <source>
        <strain evidence="1">KACHI17</strain>
    </source>
</reference>
<dbReference type="RefSeq" id="WP_353548543.1">
    <property type="nucleotide sequence ID" value="NZ_AP029612.1"/>
</dbReference>
<sequence length="146" mass="16262">MYTQKQKAPLTKLIKTGKNIAGCFLLVLWLLVFFTSPLKLSASKTGSYPYKSNVTANVEAGAHQHTPTSPHDPLPIPEDPEAVSEIENIIDADKKAAITAFIIHVLSITEIQSVQSVRSFHYNQAILQRLAIPLFVLHHSWKSYLI</sequence>
<organism evidence="1">
    <name type="scientific">Sediminibacterium sp. KACHI17</name>
    <dbReference type="NCBI Taxonomy" id="1751071"/>
    <lineage>
        <taxon>Bacteria</taxon>
        <taxon>Pseudomonadati</taxon>
        <taxon>Bacteroidota</taxon>
        <taxon>Chitinophagia</taxon>
        <taxon>Chitinophagales</taxon>
        <taxon>Chitinophagaceae</taxon>
        <taxon>Sediminibacterium</taxon>
    </lineage>
</organism>
<proteinExistence type="predicted"/>
<dbReference type="EMBL" id="AP029612">
    <property type="protein sequence ID" value="BFG70907.1"/>
    <property type="molecule type" value="Genomic_DNA"/>
</dbReference>
<accession>A0AAT9GK11</accession>
<name>A0AAT9GK11_9BACT</name>
<dbReference type="AlphaFoldDB" id="A0AAT9GK11"/>
<gene>
    <name evidence="1" type="ORF">KACHI17_17880</name>
</gene>